<dbReference type="EMBL" id="JARKIE010000047">
    <property type="protein sequence ID" value="KAJ7693227.1"/>
    <property type="molecule type" value="Genomic_DNA"/>
</dbReference>
<evidence type="ECO:0008006" key="4">
    <source>
        <dbReference type="Google" id="ProtNLM"/>
    </source>
</evidence>
<proteinExistence type="predicted"/>
<name>A0AAD7GG28_MYCRO</name>
<organism evidence="2 3">
    <name type="scientific">Mycena rosella</name>
    <name type="common">Pink bonnet</name>
    <name type="synonym">Agaricus rosellus</name>
    <dbReference type="NCBI Taxonomy" id="1033263"/>
    <lineage>
        <taxon>Eukaryota</taxon>
        <taxon>Fungi</taxon>
        <taxon>Dikarya</taxon>
        <taxon>Basidiomycota</taxon>
        <taxon>Agaricomycotina</taxon>
        <taxon>Agaricomycetes</taxon>
        <taxon>Agaricomycetidae</taxon>
        <taxon>Agaricales</taxon>
        <taxon>Marasmiineae</taxon>
        <taxon>Mycenaceae</taxon>
        <taxon>Mycena</taxon>
    </lineage>
</organism>
<gene>
    <name evidence="2" type="ORF">B0H17DRAFT_1060497</name>
</gene>
<dbReference type="AlphaFoldDB" id="A0AAD7GG28"/>
<feature type="chain" id="PRO_5042220839" description="Antifreeze protein" evidence="1">
    <location>
        <begin position="18"/>
        <end position="219"/>
    </location>
</feature>
<protein>
    <recommendedName>
        <fullName evidence="4">Antifreeze protein</fullName>
    </recommendedName>
</protein>
<evidence type="ECO:0000256" key="1">
    <source>
        <dbReference type="SAM" id="SignalP"/>
    </source>
</evidence>
<dbReference type="Proteomes" id="UP001221757">
    <property type="component" value="Unassembled WGS sequence"/>
</dbReference>
<comment type="caution">
    <text evidence="2">The sequence shown here is derived from an EMBL/GenBank/DDBJ whole genome shotgun (WGS) entry which is preliminary data.</text>
</comment>
<keyword evidence="1" id="KW-0732">Signal</keyword>
<evidence type="ECO:0000313" key="3">
    <source>
        <dbReference type="Proteomes" id="UP001221757"/>
    </source>
</evidence>
<accession>A0AAD7GG28</accession>
<reference evidence="2" key="1">
    <citation type="submission" date="2023-03" db="EMBL/GenBank/DDBJ databases">
        <title>Massive genome expansion in bonnet fungi (Mycena s.s.) driven by repeated elements and novel gene families across ecological guilds.</title>
        <authorList>
            <consortium name="Lawrence Berkeley National Laboratory"/>
            <person name="Harder C.B."/>
            <person name="Miyauchi S."/>
            <person name="Viragh M."/>
            <person name="Kuo A."/>
            <person name="Thoen E."/>
            <person name="Andreopoulos B."/>
            <person name="Lu D."/>
            <person name="Skrede I."/>
            <person name="Drula E."/>
            <person name="Henrissat B."/>
            <person name="Morin E."/>
            <person name="Kohler A."/>
            <person name="Barry K."/>
            <person name="LaButti K."/>
            <person name="Morin E."/>
            <person name="Salamov A."/>
            <person name="Lipzen A."/>
            <person name="Mereny Z."/>
            <person name="Hegedus B."/>
            <person name="Baldrian P."/>
            <person name="Stursova M."/>
            <person name="Weitz H."/>
            <person name="Taylor A."/>
            <person name="Grigoriev I.V."/>
            <person name="Nagy L.G."/>
            <person name="Martin F."/>
            <person name="Kauserud H."/>
        </authorList>
    </citation>
    <scope>NUCLEOTIDE SEQUENCE</scope>
    <source>
        <strain evidence="2">CBHHK067</strain>
    </source>
</reference>
<evidence type="ECO:0000313" key="2">
    <source>
        <dbReference type="EMBL" id="KAJ7693227.1"/>
    </source>
</evidence>
<sequence length="219" mass="22916">MLNFLILAGLLLANAVASPVTFVTSAANVTAAAGNTVRIMDTNNHQFSVDPGYPTGPEFSPVNGAPPLSTISMTNEDWILVPQDTNTFKIQSAPFPSMFLSYTSFGAPATSPSHSQLILRGNANAAIFSLQTISGGTTVNIMVPAIGKLVTSWTTTLTDTTTPITVTDAQAASTSEIAACTRIGCRAIVHPALHSSLILGVSSIRLENIRYSPLSPVLI</sequence>
<keyword evidence="3" id="KW-1185">Reference proteome</keyword>
<feature type="signal peptide" evidence="1">
    <location>
        <begin position="1"/>
        <end position="17"/>
    </location>
</feature>